<evidence type="ECO:0000256" key="5">
    <source>
        <dbReference type="ARBA" id="ARBA00023136"/>
    </source>
</evidence>
<keyword evidence="3 6" id="KW-0812">Transmembrane</keyword>
<evidence type="ECO:0000256" key="3">
    <source>
        <dbReference type="ARBA" id="ARBA00022692"/>
    </source>
</evidence>
<evidence type="ECO:0000313" key="8">
    <source>
        <dbReference type="Proteomes" id="UP001576774"/>
    </source>
</evidence>
<organism evidence="7 8">
    <name type="scientific">Floridaenema aerugineum BLCC-F46</name>
    <dbReference type="NCBI Taxonomy" id="3153654"/>
    <lineage>
        <taxon>Bacteria</taxon>
        <taxon>Bacillati</taxon>
        <taxon>Cyanobacteriota</taxon>
        <taxon>Cyanophyceae</taxon>
        <taxon>Oscillatoriophycideae</taxon>
        <taxon>Aerosakkonematales</taxon>
        <taxon>Aerosakkonemataceae</taxon>
        <taxon>Floridanema</taxon>
        <taxon>Floridanema aerugineum</taxon>
    </lineage>
</organism>
<evidence type="ECO:0000313" key="7">
    <source>
        <dbReference type="EMBL" id="MFB2880964.1"/>
    </source>
</evidence>
<dbReference type="RefSeq" id="WP_413273958.1">
    <property type="nucleotide sequence ID" value="NZ_JBHFNQ010000214.1"/>
</dbReference>
<feature type="transmembrane region" description="Helical" evidence="6">
    <location>
        <begin position="128"/>
        <end position="149"/>
    </location>
</feature>
<feature type="transmembrane region" description="Helical" evidence="6">
    <location>
        <begin position="99"/>
        <end position="122"/>
    </location>
</feature>
<dbReference type="CDD" id="cd13128">
    <property type="entry name" value="MATE_Wzx_like"/>
    <property type="match status" value="1"/>
</dbReference>
<feature type="transmembrane region" description="Helical" evidence="6">
    <location>
        <begin position="349"/>
        <end position="372"/>
    </location>
</feature>
<dbReference type="EMBL" id="JBHFNQ010000214">
    <property type="protein sequence ID" value="MFB2880964.1"/>
    <property type="molecule type" value="Genomic_DNA"/>
</dbReference>
<feature type="transmembrane region" description="Helical" evidence="6">
    <location>
        <begin position="384"/>
        <end position="409"/>
    </location>
</feature>
<keyword evidence="8" id="KW-1185">Reference proteome</keyword>
<accession>A0ABV4XE40</accession>
<evidence type="ECO:0000256" key="1">
    <source>
        <dbReference type="ARBA" id="ARBA00004651"/>
    </source>
</evidence>
<keyword evidence="4 6" id="KW-1133">Transmembrane helix</keyword>
<feature type="transmembrane region" description="Helical" evidence="6">
    <location>
        <begin position="314"/>
        <end position="337"/>
    </location>
</feature>
<dbReference type="PANTHER" id="PTHR30250:SF11">
    <property type="entry name" value="O-ANTIGEN TRANSPORTER-RELATED"/>
    <property type="match status" value="1"/>
</dbReference>
<feature type="transmembrane region" description="Helical" evidence="6">
    <location>
        <begin position="54"/>
        <end position="78"/>
    </location>
</feature>
<feature type="transmembrane region" description="Helical" evidence="6">
    <location>
        <begin position="194"/>
        <end position="213"/>
    </location>
</feature>
<dbReference type="InterPro" id="IPR002797">
    <property type="entry name" value="Polysacc_synth"/>
</dbReference>
<feature type="transmembrane region" description="Helical" evidence="6">
    <location>
        <begin position="161"/>
        <end position="182"/>
    </location>
</feature>
<name>A0ABV4XE40_9CYAN</name>
<evidence type="ECO:0000256" key="2">
    <source>
        <dbReference type="ARBA" id="ARBA00022475"/>
    </source>
</evidence>
<evidence type="ECO:0000256" key="4">
    <source>
        <dbReference type="ARBA" id="ARBA00022989"/>
    </source>
</evidence>
<dbReference type="Pfam" id="PF01943">
    <property type="entry name" value="Polysacc_synt"/>
    <property type="match status" value="1"/>
</dbReference>
<protein>
    <submittedName>
        <fullName evidence="7">Flippase</fullName>
    </submittedName>
</protein>
<dbReference type="Proteomes" id="UP001576774">
    <property type="component" value="Unassembled WGS sequence"/>
</dbReference>
<feature type="transmembrane region" description="Helical" evidence="6">
    <location>
        <begin position="415"/>
        <end position="432"/>
    </location>
</feature>
<sequence>MTNLALSQNQKTIQIDLLAKETTIALIIKIIGLSLTYLLQIFLAKWMGRTEYGIYEFVMSCSLLLAIPAGLGLPHTVLRLIPEYRVKQDWQRLHGVMRGSWLLTVLASLGLVAIAIASIMIINHFHHFIYATPLLFGMGLVLLQALQSLQEETARAMEDIPLAFIPSQIIFPLLVLGSGFLLLQTHEDLTSLPMIEIATFMFLIIVGFQLGILWQKSKQEFVPNKPIYDYREWLGIALVLLIQQASSGILSQTDTVMIGSLIGPESAGIYNAAVKTSLWTSFVLQIVNMVAAPMFTTLYTQGDMAGLQKVVSRVTIWIFYPTIAIALCLITFTQPILSLFGSGFIAANWSLKVLVFGQLINALCGSVGYLMIMTGHQNQSFRVIFCSALLNVVLNAILIPILGIVGAAIATSFTMIVWNVWLSVLVVKYIGVRPSILYSFFEPGSQGN</sequence>
<dbReference type="InterPro" id="IPR050833">
    <property type="entry name" value="Poly_Biosynth_Transport"/>
</dbReference>
<comment type="subcellular location">
    <subcellularLocation>
        <location evidence="1">Cell membrane</location>
        <topology evidence="1">Multi-pass membrane protein</topology>
    </subcellularLocation>
</comment>
<comment type="caution">
    <text evidence="7">The sequence shown here is derived from an EMBL/GenBank/DDBJ whole genome shotgun (WGS) entry which is preliminary data.</text>
</comment>
<evidence type="ECO:0000256" key="6">
    <source>
        <dbReference type="SAM" id="Phobius"/>
    </source>
</evidence>
<dbReference type="PANTHER" id="PTHR30250">
    <property type="entry name" value="PST FAMILY PREDICTED COLANIC ACID TRANSPORTER"/>
    <property type="match status" value="1"/>
</dbReference>
<feature type="transmembrane region" description="Helical" evidence="6">
    <location>
        <begin position="21"/>
        <end position="42"/>
    </location>
</feature>
<proteinExistence type="predicted"/>
<gene>
    <name evidence="7" type="ORF">ACE1CC_29285</name>
</gene>
<keyword evidence="5 6" id="KW-0472">Membrane</keyword>
<keyword evidence="2" id="KW-1003">Cell membrane</keyword>
<reference evidence="7 8" key="1">
    <citation type="submission" date="2024-09" db="EMBL/GenBank/DDBJ databases">
        <title>Floridaenema gen nov. (Aerosakkonemataceae, Aerosakkonematales ord. nov., Cyanobacteria) from benthic tropical and subtropical fresh waters, with the description of four new species.</title>
        <authorList>
            <person name="Moretto J.A."/>
            <person name="Berthold D.E."/>
            <person name="Lefler F.W."/>
            <person name="Huang I.-S."/>
            <person name="Laughinghouse H. IV."/>
        </authorList>
    </citation>
    <scope>NUCLEOTIDE SEQUENCE [LARGE SCALE GENOMIC DNA]</scope>
    <source>
        <strain evidence="7 8">BLCC-F46</strain>
    </source>
</reference>